<dbReference type="RefSeq" id="WP_167954557.1">
    <property type="nucleotide sequence ID" value="NZ_JAATJE010000002.1"/>
</dbReference>
<dbReference type="NCBIfam" id="TIGR00765">
    <property type="entry name" value="yihY_not_rbn"/>
    <property type="match status" value="1"/>
</dbReference>
<name>A0ABX0XM89_9SPHN</name>
<keyword evidence="4 6" id="KW-1133">Transmembrane helix</keyword>
<feature type="transmembrane region" description="Helical" evidence="6">
    <location>
        <begin position="244"/>
        <end position="264"/>
    </location>
</feature>
<evidence type="ECO:0000256" key="6">
    <source>
        <dbReference type="SAM" id="Phobius"/>
    </source>
</evidence>
<evidence type="ECO:0000256" key="2">
    <source>
        <dbReference type="ARBA" id="ARBA00022475"/>
    </source>
</evidence>
<dbReference type="InterPro" id="IPR017039">
    <property type="entry name" value="Virul_fac_BrkB"/>
</dbReference>
<feature type="transmembrane region" description="Helical" evidence="6">
    <location>
        <begin position="21"/>
        <end position="51"/>
    </location>
</feature>
<comment type="subcellular location">
    <subcellularLocation>
        <location evidence="1">Cell membrane</location>
        <topology evidence="1">Multi-pass membrane protein</topology>
    </subcellularLocation>
</comment>
<feature type="transmembrane region" description="Helical" evidence="6">
    <location>
        <begin position="133"/>
        <end position="158"/>
    </location>
</feature>
<dbReference type="Pfam" id="PF03631">
    <property type="entry name" value="Virul_fac_BrkB"/>
    <property type="match status" value="1"/>
</dbReference>
<dbReference type="PANTHER" id="PTHR30213:SF0">
    <property type="entry name" value="UPF0761 MEMBRANE PROTEIN YIHY"/>
    <property type="match status" value="1"/>
</dbReference>
<dbReference type="PIRSF" id="PIRSF035875">
    <property type="entry name" value="RNase_BN"/>
    <property type="match status" value="1"/>
</dbReference>
<dbReference type="PANTHER" id="PTHR30213">
    <property type="entry name" value="INNER MEMBRANE PROTEIN YHJD"/>
    <property type="match status" value="1"/>
</dbReference>
<evidence type="ECO:0000256" key="4">
    <source>
        <dbReference type="ARBA" id="ARBA00022989"/>
    </source>
</evidence>
<protein>
    <submittedName>
        <fullName evidence="7">Membrane protein</fullName>
    </submittedName>
</protein>
<reference evidence="7 8" key="1">
    <citation type="submission" date="2020-03" db="EMBL/GenBank/DDBJ databases">
        <title>Genomic Encyclopedia of Type Strains, Phase IV (KMG-IV): sequencing the most valuable type-strain genomes for metagenomic binning, comparative biology and taxonomic classification.</title>
        <authorList>
            <person name="Goeker M."/>
        </authorList>
    </citation>
    <scope>NUCLEOTIDE SEQUENCE [LARGE SCALE GENOMIC DNA]</scope>
    <source>
        <strain evidence="7 8">DSM 27651</strain>
    </source>
</reference>
<keyword evidence="5 6" id="KW-0472">Membrane</keyword>
<keyword evidence="2" id="KW-1003">Cell membrane</keyword>
<gene>
    <name evidence="7" type="ORF">GGR88_001995</name>
</gene>
<evidence type="ECO:0000256" key="3">
    <source>
        <dbReference type="ARBA" id="ARBA00022692"/>
    </source>
</evidence>
<feature type="transmembrane region" description="Helical" evidence="6">
    <location>
        <begin position="170"/>
        <end position="196"/>
    </location>
</feature>
<organism evidence="7 8">
    <name type="scientific">Sphingomonas jejuensis</name>
    <dbReference type="NCBI Taxonomy" id="904715"/>
    <lineage>
        <taxon>Bacteria</taxon>
        <taxon>Pseudomonadati</taxon>
        <taxon>Pseudomonadota</taxon>
        <taxon>Alphaproteobacteria</taxon>
        <taxon>Sphingomonadales</taxon>
        <taxon>Sphingomonadaceae</taxon>
        <taxon>Sphingomonas</taxon>
    </lineage>
</organism>
<sequence length="286" mass="29871">MPAEGWLAILKRTWAETGKDNIGLIAAGIAFYAFAAIVPLLASVVLSYGLFAAPGTVQNDIQAIFSALPEEAATIVTEQLLSVVESSSGKQGLGLLLALVIALYGATKGASAIVTGLNVAYDTAERRGFMKATAINFAIVVGGVLLVIVAMLATALIGFLEGLMPGAPTIVLILLRLVGYLVLAALVVTGASALFYVGPSVDQPRWRWLSPGAIGATILWLVGTSLFGIYVANFGNYGATYGSLSAVIVLLTWLWLSAYVFLLGAELNAELERQVHGEGDAARVSR</sequence>
<dbReference type="Proteomes" id="UP000734218">
    <property type="component" value="Unassembled WGS sequence"/>
</dbReference>
<comment type="caution">
    <text evidence="7">The sequence shown here is derived from an EMBL/GenBank/DDBJ whole genome shotgun (WGS) entry which is preliminary data.</text>
</comment>
<accession>A0ABX0XM89</accession>
<feature type="transmembrane region" description="Helical" evidence="6">
    <location>
        <begin position="208"/>
        <end position="232"/>
    </location>
</feature>
<dbReference type="EMBL" id="JAATJE010000002">
    <property type="protein sequence ID" value="NJC34481.1"/>
    <property type="molecule type" value="Genomic_DNA"/>
</dbReference>
<evidence type="ECO:0000313" key="8">
    <source>
        <dbReference type="Proteomes" id="UP000734218"/>
    </source>
</evidence>
<evidence type="ECO:0000256" key="5">
    <source>
        <dbReference type="ARBA" id="ARBA00023136"/>
    </source>
</evidence>
<keyword evidence="3 6" id="KW-0812">Transmembrane</keyword>
<evidence type="ECO:0000313" key="7">
    <source>
        <dbReference type="EMBL" id="NJC34481.1"/>
    </source>
</evidence>
<evidence type="ECO:0000256" key="1">
    <source>
        <dbReference type="ARBA" id="ARBA00004651"/>
    </source>
</evidence>
<feature type="transmembrane region" description="Helical" evidence="6">
    <location>
        <begin position="95"/>
        <end position="121"/>
    </location>
</feature>
<keyword evidence="8" id="KW-1185">Reference proteome</keyword>
<proteinExistence type="predicted"/>